<evidence type="ECO:0000313" key="3">
    <source>
        <dbReference type="EMBL" id="PZR36682.1"/>
    </source>
</evidence>
<gene>
    <name evidence="3" type="ORF">DI526_03005</name>
</gene>
<comment type="caution">
    <text evidence="3">The sequence shown here is derived from an EMBL/GenBank/DDBJ whole genome shotgun (WGS) entry which is preliminary data.</text>
</comment>
<sequence>MGGFGRPSPPGDRPDPHRRAIGDPVAARKFDRRTTRHRGPACLHSTHRGAKPLPSGPSPHPVDQHVGAKIRLRRKVLGLSQAKLAQGVGLTFQQVQKYERGSNRISASMLYRVAALLHTSPAWFFEGLPATDGDQAPTIEQLEKAKAITALLASPDGLALAVLLSGLDRRRRRRVLALMTALGEPTREDQAA</sequence>
<dbReference type="AlphaFoldDB" id="A0A2W5VBM9"/>
<dbReference type="SUPFAM" id="SSF47413">
    <property type="entry name" value="lambda repressor-like DNA-binding domains"/>
    <property type="match status" value="1"/>
</dbReference>
<protein>
    <submittedName>
        <fullName evidence="3">Transcriptional regulator</fullName>
    </submittedName>
</protein>
<dbReference type="Proteomes" id="UP000249393">
    <property type="component" value="Unassembled WGS sequence"/>
</dbReference>
<feature type="compositionally biased region" description="Basic residues" evidence="1">
    <location>
        <begin position="34"/>
        <end position="50"/>
    </location>
</feature>
<organism evidence="3 4">
    <name type="scientific">Caulobacter segnis</name>
    <dbReference type="NCBI Taxonomy" id="88688"/>
    <lineage>
        <taxon>Bacteria</taxon>
        <taxon>Pseudomonadati</taxon>
        <taxon>Pseudomonadota</taxon>
        <taxon>Alphaproteobacteria</taxon>
        <taxon>Caulobacterales</taxon>
        <taxon>Caulobacteraceae</taxon>
        <taxon>Caulobacter</taxon>
    </lineage>
</organism>
<evidence type="ECO:0000313" key="4">
    <source>
        <dbReference type="Proteomes" id="UP000249393"/>
    </source>
</evidence>
<name>A0A2W5VBM9_9CAUL</name>
<feature type="domain" description="HTH cro/C1-type" evidence="2">
    <location>
        <begin position="70"/>
        <end position="124"/>
    </location>
</feature>
<dbReference type="GO" id="GO:0003677">
    <property type="term" value="F:DNA binding"/>
    <property type="evidence" value="ECO:0007669"/>
    <property type="project" value="InterPro"/>
</dbReference>
<dbReference type="Pfam" id="PF01381">
    <property type="entry name" value="HTH_3"/>
    <property type="match status" value="1"/>
</dbReference>
<dbReference type="InterPro" id="IPR010982">
    <property type="entry name" value="Lambda_DNA-bd_dom_sf"/>
</dbReference>
<feature type="compositionally biased region" description="Basic and acidic residues" evidence="1">
    <location>
        <begin position="12"/>
        <end position="33"/>
    </location>
</feature>
<dbReference type="CDD" id="cd00093">
    <property type="entry name" value="HTH_XRE"/>
    <property type="match status" value="1"/>
</dbReference>
<dbReference type="PROSITE" id="PS50943">
    <property type="entry name" value="HTH_CROC1"/>
    <property type="match status" value="1"/>
</dbReference>
<reference evidence="3 4" key="1">
    <citation type="submission" date="2017-08" db="EMBL/GenBank/DDBJ databases">
        <title>Infants hospitalized years apart are colonized by the same room-sourced microbial strains.</title>
        <authorList>
            <person name="Brooks B."/>
            <person name="Olm M.R."/>
            <person name="Firek B.A."/>
            <person name="Baker R."/>
            <person name="Thomas B.C."/>
            <person name="Morowitz M.J."/>
            <person name="Banfield J.F."/>
        </authorList>
    </citation>
    <scope>NUCLEOTIDE SEQUENCE [LARGE SCALE GENOMIC DNA]</scope>
    <source>
        <strain evidence="3">S2_003_000_R2_4</strain>
    </source>
</reference>
<dbReference type="Gene3D" id="1.10.260.40">
    <property type="entry name" value="lambda repressor-like DNA-binding domains"/>
    <property type="match status" value="1"/>
</dbReference>
<feature type="region of interest" description="Disordered" evidence="1">
    <location>
        <begin position="1"/>
        <end position="63"/>
    </location>
</feature>
<proteinExistence type="predicted"/>
<dbReference type="SMART" id="SM00530">
    <property type="entry name" value="HTH_XRE"/>
    <property type="match status" value="1"/>
</dbReference>
<dbReference type="EMBL" id="QFQZ01000005">
    <property type="protein sequence ID" value="PZR36682.1"/>
    <property type="molecule type" value="Genomic_DNA"/>
</dbReference>
<evidence type="ECO:0000259" key="2">
    <source>
        <dbReference type="PROSITE" id="PS50943"/>
    </source>
</evidence>
<dbReference type="InterPro" id="IPR001387">
    <property type="entry name" value="Cro/C1-type_HTH"/>
</dbReference>
<accession>A0A2W5VBM9</accession>
<evidence type="ECO:0000256" key="1">
    <source>
        <dbReference type="SAM" id="MobiDB-lite"/>
    </source>
</evidence>